<dbReference type="GeneID" id="121214400"/>
<keyword evidence="1" id="KW-1185">Reference proteome</keyword>
<gene>
    <name evidence="2" type="primary">LOC121214400</name>
</gene>
<evidence type="ECO:0000313" key="2">
    <source>
        <dbReference type="RefSeq" id="XP_040943856.1"/>
    </source>
</evidence>
<dbReference type="RefSeq" id="XP_040943856.1">
    <property type="nucleotide sequence ID" value="XM_041087922.1"/>
</dbReference>
<sequence>MGRSQPRLNDLDLSTTSLLQNFNGMHDEYISLLSNDKELVRNKNGAALRKLSHQQVEEFMSEWNHSYVKTFRINCEFSILRSLSDRQLSNNGRIEFRDDDREIL</sequence>
<evidence type="ECO:0000313" key="1">
    <source>
        <dbReference type="Proteomes" id="UP000818029"/>
    </source>
</evidence>
<protein>
    <submittedName>
        <fullName evidence="2">Uncharacterized protein</fullName>
    </submittedName>
</protein>
<reference evidence="2" key="2">
    <citation type="submission" date="2025-08" db="UniProtKB">
        <authorList>
            <consortium name="RefSeq"/>
        </authorList>
    </citation>
    <scope>IDENTIFICATION</scope>
</reference>
<dbReference type="Proteomes" id="UP000818029">
    <property type="component" value="Chromosome D02"/>
</dbReference>
<organism evidence="1 2">
    <name type="scientific">Gossypium hirsutum</name>
    <name type="common">Upland cotton</name>
    <name type="synonym">Gossypium mexicanum</name>
    <dbReference type="NCBI Taxonomy" id="3635"/>
    <lineage>
        <taxon>Eukaryota</taxon>
        <taxon>Viridiplantae</taxon>
        <taxon>Streptophyta</taxon>
        <taxon>Embryophyta</taxon>
        <taxon>Tracheophyta</taxon>
        <taxon>Spermatophyta</taxon>
        <taxon>Magnoliopsida</taxon>
        <taxon>eudicotyledons</taxon>
        <taxon>Gunneridae</taxon>
        <taxon>Pentapetalae</taxon>
        <taxon>rosids</taxon>
        <taxon>malvids</taxon>
        <taxon>Malvales</taxon>
        <taxon>Malvaceae</taxon>
        <taxon>Malvoideae</taxon>
        <taxon>Gossypium</taxon>
    </lineage>
</organism>
<reference evidence="1" key="1">
    <citation type="journal article" date="2020" name="Nat. Genet.">
        <title>Genomic diversifications of five Gossypium allopolyploid species and their impact on cotton improvement.</title>
        <authorList>
            <person name="Chen Z.J."/>
            <person name="Sreedasyam A."/>
            <person name="Ando A."/>
            <person name="Song Q."/>
            <person name="De Santiago L.M."/>
            <person name="Hulse-Kemp A.M."/>
            <person name="Ding M."/>
            <person name="Ye W."/>
            <person name="Kirkbride R.C."/>
            <person name="Jenkins J."/>
            <person name="Plott C."/>
            <person name="Lovell J."/>
            <person name="Lin Y.M."/>
            <person name="Vaughn R."/>
            <person name="Liu B."/>
            <person name="Simpson S."/>
            <person name="Scheffler B.E."/>
            <person name="Wen L."/>
            <person name="Saski C.A."/>
            <person name="Grover C.E."/>
            <person name="Hu G."/>
            <person name="Conover J.L."/>
            <person name="Carlson J.W."/>
            <person name="Shu S."/>
            <person name="Boston L.B."/>
            <person name="Williams M."/>
            <person name="Peterson D.G."/>
            <person name="McGee K."/>
            <person name="Jones D.C."/>
            <person name="Wendel J.F."/>
            <person name="Stelly D.M."/>
            <person name="Grimwood J."/>
            <person name="Schmutz J."/>
        </authorList>
    </citation>
    <scope>NUCLEOTIDE SEQUENCE [LARGE SCALE GENOMIC DNA]</scope>
    <source>
        <strain evidence="1">cv. TM-1</strain>
    </source>
</reference>
<proteinExistence type="predicted"/>
<accession>A0ABM2ZMH6</accession>
<name>A0ABM2ZMH6_GOSHI</name>